<comment type="subcellular location">
    <subcellularLocation>
        <location evidence="1">Secreted</location>
    </subcellularLocation>
</comment>
<evidence type="ECO:0000256" key="1">
    <source>
        <dbReference type="ARBA" id="ARBA00004613"/>
    </source>
</evidence>
<dbReference type="Gene3D" id="2.150.10.10">
    <property type="entry name" value="Serralysin-like metalloprotease, C-terminal"/>
    <property type="match status" value="1"/>
</dbReference>
<accession>A0A1I3ZQY0</accession>
<dbReference type="PANTHER" id="PTHR38340:SF1">
    <property type="entry name" value="S-LAYER PROTEIN"/>
    <property type="match status" value="1"/>
</dbReference>
<organism evidence="3 4">
    <name type="scientific">Falsiroseomonas stagni DSM 19981</name>
    <dbReference type="NCBI Taxonomy" id="1123062"/>
    <lineage>
        <taxon>Bacteria</taxon>
        <taxon>Pseudomonadati</taxon>
        <taxon>Pseudomonadota</taxon>
        <taxon>Alphaproteobacteria</taxon>
        <taxon>Acetobacterales</taxon>
        <taxon>Roseomonadaceae</taxon>
        <taxon>Falsiroseomonas</taxon>
    </lineage>
</organism>
<dbReference type="InterPro" id="IPR011049">
    <property type="entry name" value="Serralysin-like_metalloprot_C"/>
</dbReference>
<dbReference type="RefSeq" id="WP_092958893.1">
    <property type="nucleotide sequence ID" value="NZ_FOSQ01000002.1"/>
</dbReference>
<evidence type="ECO:0000313" key="4">
    <source>
        <dbReference type="Proteomes" id="UP000199473"/>
    </source>
</evidence>
<gene>
    <name evidence="3" type="ORF">SAMN02745775_102646</name>
</gene>
<dbReference type="STRING" id="1123062.SAMN02745775_102646"/>
<dbReference type="Pfam" id="PF00353">
    <property type="entry name" value="HemolysinCabind"/>
    <property type="match status" value="2"/>
</dbReference>
<dbReference type="InterPro" id="IPR050557">
    <property type="entry name" value="RTX_toxin/Mannuronan_C5-epim"/>
</dbReference>
<dbReference type="PROSITE" id="PS00330">
    <property type="entry name" value="HEMOLYSIN_CALCIUM"/>
    <property type="match status" value="1"/>
</dbReference>
<dbReference type="EMBL" id="FOSQ01000002">
    <property type="protein sequence ID" value="SFK46066.1"/>
    <property type="molecule type" value="Genomic_DNA"/>
</dbReference>
<dbReference type="OrthoDB" id="7261064at2"/>
<keyword evidence="4" id="KW-1185">Reference proteome</keyword>
<dbReference type="AlphaFoldDB" id="A0A1I3ZQY0"/>
<dbReference type="Proteomes" id="UP000199473">
    <property type="component" value="Unassembled WGS sequence"/>
</dbReference>
<keyword evidence="2" id="KW-0964">Secreted</keyword>
<dbReference type="GO" id="GO:0005576">
    <property type="term" value="C:extracellular region"/>
    <property type="evidence" value="ECO:0007669"/>
    <property type="project" value="UniProtKB-SubCell"/>
</dbReference>
<dbReference type="PANTHER" id="PTHR38340">
    <property type="entry name" value="S-LAYER PROTEIN"/>
    <property type="match status" value="1"/>
</dbReference>
<name>A0A1I3ZQY0_9PROT</name>
<evidence type="ECO:0000313" key="3">
    <source>
        <dbReference type="EMBL" id="SFK46066.1"/>
    </source>
</evidence>
<dbReference type="PRINTS" id="PR00313">
    <property type="entry name" value="CABNDNGRPT"/>
</dbReference>
<dbReference type="InterPro" id="IPR001343">
    <property type="entry name" value="Hemolysn_Ca-bd"/>
</dbReference>
<dbReference type="GO" id="GO:0005509">
    <property type="term" value="F:calcium ion binding"/>
    <property type="evidence" value="ECO:0007669"/>
    <property type="project" value="InterPro"/>
</dbReference>
<dbReference type="InterPro" id="IPR018511">
    <property type="entry name" value="Hemolysin-typ_Ca-bd_CS"/>
</dbReference>
<sequence>MTGFASIHGSACDDTIDTTSAGSRRDYIEAAGGADTVNSGGGNDTVHAGSGRDLVYAGSGNDVAYGDAGRDTIYGGSGNDLIEGGSDNDALFGEASRDTILGGQGDDYLAGGAGNDMLTGDGAGFAAREDTFYYDSNFGDDIITDFDLGRDVLEIKVGINATSVADPADLAPFVTEIHGNAVIAFSNGDSITLQGITKDDLLADLEHVIRIV</sequence>
<evidence type="ECO:0000256" key="2">
    <source>
        <dbReference type="ARBA" id="ARBA00022525"/>
    </source>
</evidence>
<protein>
    <submittedName>
        <fullName evidence="3">Hemolysin-type calcium-binding repeat-containing protein</fullName>
    </submittedName>
</protein>
<proteinExistence type="predicted"/>
<dbReference type="SUPFAM" id="SSF51120">
    <property type="entry name" value="beta-Roll"/>
    <property type="match status" value="1"/>
</dbReference>
<reference evidence="3 4" key="1">
    <citation type="submission" date="2016-10" db="EMBL/GenBank/DDBJ databases">
        <authorList>
            <person name="de Groot N.N."/>
        </authorList>
    </citation>
    <scope>NUCLEOTIDE SEQUENCE [LARGE SCALE GENOMIC DNA]</scope>
    <source>
        <strain evidence="3 4">DSM 19981</strain>
    </source>
</reference>